<dbReference type="PANTHER" id="PTHR19957">
    <property type="entry name" value="SYNTAXIN"/>
    <property type="match status" value="1"/>
</dbReference>
<dbReference type="SUPFAM" id="SSF47661">
    <property type="entry name" value="t-snare proteins"/>
    <property type="match status" value="1"/>
</dbReference>
<dbReference type="GO" id="GO:0031201">
    <property type="term" value="C:SNARE complex"/>
    <property type="evidence" value="ECO:0007669"/>
    <property type="project" value="TreeGrafter"/>
</dbReference>
<dbReference type="GO" id="GO:0048278">
    <property type="term" value="P:vesicle docking"/>
    <property type="evidence" value="ECO:0007669"/>
    <property type="project" value="TreeGrafter"/>
</dbReference>
<evidence type="ECO:0000256" key="5">
    <source>
        <dbReference type="ARBA" id="ARBA00023136"/>
    </source>
</evidence>
<evidence type="ECO:0000256" key="6">
    <source>
        <dbReference type="SAM" id="Phobius"/>
    </source>
</evidence>
<protein>
    <recommendedName>
        <fullName evidence="7">t-SNARE coiled-coil homology domain-containing protein</fullName>
    </recommendedName>
</protein>
<name>A0A9P7CEP0_RHIOR</name>
<dbReference type="PANTHER" id="PTHR19957:SF307">
    <property type="entry name" value="PROTEIN SSO1-RELATED"/>
    <property type="match status" value="1"/>
</dbReference>
<dbReference type="AlphaFoldDB" id="A0A9P7CEP0"/>
<keyword evidence="4 6" id="KW-1133">Transmembrane helix</keyword>
<comment type="caution">
    <text evidence="8">The sequence shown here is derived from an EMBL/GenBank/DDBJ whole genome shotgun (WGS) entry which is preliminary data.</text>
</comment>
<sequence>MNSQLPNNSDTRMRKQQVAALKKRFLDTIQRYQDVERNYQLRYRQRIERQIRIVKPDATQEEVDSIIDSDGPPQIFAQSLMTAGRQGQAKAVLSEVQTRHDDIKHIEKTIIELHQLFMDMSMMVEQQGETLTTIENHAEQTEGHIKEGNTFISKAIQSAKSTRTVRLFLTHLLFHFLILFTRKNGAAFFFVLVFVS</sequence>
<evidence type="ECO:0000256" key="1">
    <source>
        <dbReference type="ARBA" id="ARBA00004211"/>
    </source>
</evidence>
<dbReference type="GO" id="GO:0006887">
    <property type="term" value="P:exocytosis"/>
    <property type="evidence" value="ECO:0007669"/>
    <property type="project" value="TreeGrafter"/>
</dbReference>
<dbReference type="InterPro" id="IPR045242">
    <property type="entry name" value="Syntaxin"/>
</dbReference>
<organism evidence="8 9">
    <name type="scientific">Rhizopus oryzae</name>
    <name type="common">Mucormycosis agent</name>
    <name type="synonym">Rhizopus arrhizus var. delemar</name>
    <dbReference type="NCBI Taxonomy" id="64495"/>
    <lineage>
        <taxon>Eukaryota</taxon>
        <taxon>Fungi</taxon>
        <taxon>Fungi incertae sedis</taxon>
        <taxon>Mucoromycota</taxon>
        <taxon>Mucoromycotina</taxon>
        <taxon>Mucoromycetes</taxon>
        <taxon>Mucorales</taxon>
        <taxon>Mucorineae</taxon>
        <taxon>Rhizopodaceae</taxon>
        <taxon>Rhizopus</taxon>
    </lineage>
</organism>
<dbReference type="Gene3D" id="1.20.58.70">
    <property type="match status" value="1"/>
</dbReference>
<evidence type="ECO:0000256" key="2">
    <source>
        <dbReference type="ARBA" id="ARBA00009063"/>
    </source>
</evidence>
<feature type="transmembrane region" description="Helical" evidence="6">
    <location>
        <begin position="172"/>
        <end position="195"/>
    </location>
</feature>
<dbReference type="GO" id="GO:0005886">
    <property type="term" value="C:plasma membrane"/>
    <property type="evidence" value="ECO:0007669"/>
    <property type="project" value="TreeGrafter"/>
</dbReference>
<dbReference type="PROSITE" id="PS50192">
    <property type="entry name" value="T_SNARE"/>
    <property type="match status" value="1"/>
</dbReference>
<accession>A0A9P7CEP0</accession>
<dbReference type="InterPro" id="IPR000727">
    <property type="entry name" value="T_SNARE_dom"/>
</dbReference>
<evidence type="ECO:0000256" key="3">
    <source>
        <dbReference type="ARBA" id="ARBA00022692"/>
    </source>
</evidence>
<proteinExistence type="inferred from homology"/>
<evidence type="ECO:0000313" key="9">
    <source>
        <dbReference type="Proteomes" id="UP000717996"/>
    </source>
</evidence>
<dbReference type="CDD" id="cd15849">
    <property type="entry name" value="SNARE_Sso1"/>
    <property type="match status" value="1"/>
</dbReference>
<keyword evidence="3 6" id="KW-0812">Transmembrane</keyword>
<evidence type="ECO:0000313" key="8">
    <source>
        <dbReference type="EMBL" id="KAG1549591.1"/>
    </source>
</evidence>
<keyword evidence="5 6" id="KW-0472">Membrane</keyword>
<dbReference type="Proteomes" id="UP000717996">
    <property type="component" value="Unassembled WGS sequence"/>
</dbReference>
<dbReference type="GO" id="GO:0012505">
    <property type="term" value="C:endomembrane system"/>
    <property type="evidence" value="ECO:0007669"/>
    <property type="project" value="TreeGrafter"/>
</dbReference>
<dbReference type="GO" id="GO:0006906">
    <property type="term" value="P:vesicle fusion"/>
    <property type="evidence" value="ECO:0007669"/>
    <property type="project" value="TreeGrafter"/>
</dbReference>
<evidence type="ECO:0000259" key="7">
    <source>
        <dbReference type="PROSITE" id="PS50192"/>
    </source>
</evidence>
<dbReference type="InterPro" id="IPR006011">
    <property type="entry name" value="Syntaxin_N"/>
</dbReference>
<evidence type="ECO:0000256" key="4">
    <source>
        <dbReference type="ARBA" id="ARBA00022989"/>
    </source>
</evidence>
<comment type="subcellular location">
    <subcellularLocation>
        <location evidence="1">Membrane</location>
        <topology evidence="1">Single-pass type IV membrane protein</topology>
    </subcellularLocation>
</comment>
<dbReference type="SMART" id="SM00397">
    <property type="entry name" value="t_SNARE"/>
    <property type="match status" value="1"/>
</dbReference>
<dbReference type="EMBL" id="JAANIT010000272">
    <property type="protein sequence ID" value="KAG1549591.1"/>
    <property type="molecule type" value="Genomic_DNA"/>
</dbReference>
<dbReference type="InterPro" id="IPR010989">
    <property type="entry name" value="SNARE"/>
</dbReference>
<dbReference type="GO" id="GO:0006886">
    <property type="term" value="P:intracellular protein transport"/>
    <property type="evidence" value="ECO:0007669"/>
    <property type="project" value="TreeGrafter"/>
</dbReference>
<dbReference type="GO" id="GO:0005484">
    <property type="term" value="F:SNAP receptor activity"/>
    <property type="evidence" value="ECO:0007669"/>
    <property type="project" value="TreeGrafter"/>
</dbReference>
<dbReference type="GO" id="GO:0000149">
    <property type="term" value="F:SNARE binding"/>
    <property type="evidence" value="ECO:0007669"/>
    <property type="project" value="TreeGrafter"/>
</dbReference>
<gene>
    <name evidence="8" type="ORF">G6F51_002959</name>
</gene>
<dbReference type="Pfam" id="PF00804">
    <property type="entry name" value="Syntaxin"/>
    <property type="match status" value="1"/>
</dbReference>
<reference evidence="8" key="1">
    <citation type="journal article" date="2020" name="Microb. Genom.">
        <title>Genetic diversity of clinical and environmental Mucorales isolates obtained from an investigation of mucormycosis cases among solid organ transplant recipients.</title>
        <authorList>
            <person name="Nguyen M.H."/>
            <person name="Kaul D."/>
            <person name="Muto C."/>
            <person name="Cheng S.J."/>
            <person name="Richter R.A."/>
            <person name="Bruno V.M."/>
            <person name="Liu G."/>
            <person name="Beyhan S."/>
            <person name="Sundermann A.J."/>
            <person name="Mounaud S."/>
            <person name="Pasculle A.W."/>
            <person name="Nierman W.C."/>
            <person name="Driscoll E."/>
            <person name="Cumbie R."/>
            <person name="Clancy C.J."/>
            <person name="Dupont C.L."/>
        </authorList>
    </citation>
    <scope>NUCLEOTIDE SEQUENCE</scope>
    <source>
        <strain evidence="8">GL16</strain>
    </source>
</reference>
<feature type="domain" description="T-SNARE coiled-coil homology" evidence="7">
    <location>
        <begin position="93"/>
        <end position="155"/>
    </location>
</feature>
<comment type="similarity">
    <text evidence="2">Belongs to the syntaxin family.</text>
</comment>